<comment type="caution">
    <text evidence="2">The sequence shown here is derived from an EMBL/GenBank/DDBJ whole genome shotgun (WGS) entry which is preliminary data.</text>
</comment>
<dbReference type="GO" id="GO:0016740">
    <property type="term" value="F:transferase activity"/>
    <property type="evidence" value="ECO:0007669"/>
    <property type="project" value="UniProtKB-KW"/>
</dbReference>
<sequence>MKILEGVKVLDFTTNAAGPIVGSYFADYGAEVIKVEVPGGEAGRRFAYYANGMKRAPAPMGCGSSLPKRPQPPSFASSAGMSLR</sequence>
<dbReference type="PANTHER" id="PTHR48228:SF7">
    <property type="entry name" value="FATTY ACYL-COA TRANSFERASE RV3272-RELATED"/>
    <property type="match status" value="1"/>
</dbReference>
<dbReference type="Pfam" id="PF02515">
    <property type="entry name" value="CoA_transf_3"/>
    <property type="match status" value="1"/>
</dbReference>
<reference evidence="2" key="1">
    <citation type="submission" date="2020-10" db="EMBL/GenBank/DDBJ databases">
        <authorList>
            <person name="Gilroy R."/>
        </authorList>
    </citation>
    <scope>NUCLEOTIDE SEQUENCE</scope>
    <source>
        <strain evidence="2">ChiGjej3B3-7149</strain>
    </source>
</reference>
<gene>
    <name evidence="2" type="ORF">IAD36_07210</name>
</gene>
<organism evidence="2 3">
    <name type="scientific">Candidatus Scatomorpha intestinigallinarum</name>
    <dbReference type="NCBI Taxonomy" id="2840923"/>
    <lineage>
        <taxon>Bacteria</taxon>
        <taxon>Bacillati</taxon>
        <taxon>Bacillota</taxon>
        <taxon>Clostridia</taxon>
        <taxon>Eubacteriales</taxon>
        <taxon>Candidatus Scatomorpha</taxon>
    </lineage>
</organism>
<evidence type="ECO:0000313" key="3">
    <source>
        <dbReference type="Proteomes" id="UP000824238"/>
    </source>
</evidence>
<dbReference type="SUPFAM" id="SSF89796">
    <property type="entry name" value="CoA-transferase family III (CaiB/BaiF)"/>
    <property type="match status" value="1"/>
</dbReference>
<protein>
    <submittedName>
        <fullName evidence="2">CoA transferase</fullName>
    </submittedName>
</protein>
<proteinExistence type="predicted"/>
<evidence type="ECO:0000313" key="2">
    <source>
        <dbReference type="EMBL" id="HIR55361.1"/>
    </source>
</evidence>
<name>A0A9D1DM47_9FIRM</name>
<feature type="compositionally biased region" description="Polar residues" evidence="1">
    <location>
        <begin position="74"/>
        <end position="84"/>
    </location>
</feature>
<dbReference type="Proteomes" id="UP000824238">
    <property type="component" value="Unassembled WGS sequence"/>
</dbReference>
<dbReference type="InterPro" id="IPR023606">
    <property type="entry name" value="CoA-Trfase_III_dom_1_sf"/>
</dbReference>
<dbReference type="InterPro" id="IPR003673">
    <property type="entry name" value="CoA-Trfase_fam_III"/>
</dbReference>
<keyword evidence="2" id="KW-0808">Transferase</keyword>
<accession>A0A9D1DM47</accession>
<dbReference type="Gene3D" id="3.40.50.10540">
    <property type="entry name" value="Crotonobetainyl-coa:carnitine coa-transferase, domain 1"/>
    <property type="match status" value="1"/>
</dbReference>
<evidence type="ECO:0000256" key="1">
    <source>
        <dbReference type="SAM" id="MobiDB-lite"/>
    </source>
</evidence>
<reference evidence="2" key="2">
    <citation type="journal article" date="2021" name="PeerJ">
        <title>Extensive microbial diversity within the chicken gut microbiome revealed by metagenomics and culture.</title>
        <authorList>
            <person name="Gilroy R."/>
            <person name="Ravi A."/>
            <person name="Getino M."/>
            <person name="Pursley I."/>
            <person name="Horton D.L."/>
            <person name="Alikhan N.F."/>
            <person name="Baker D."/>
            <person name="Gharbi K."/>
            <person name="Hall N."/>
            <person name="Watson M."/>
            <person name="Adriaenssens E.M."/>
            <person name="Foster-Nyarko E."/>
            <person name="Jarju S."/>
            <person name="Secka A."/>
            <person name="Antonio M."/>
            <person name="Oren A."/>
            <person name="Chaudhuri R.R."/>
            <person name="La Ragione R."/>
            <person name="Hildebrand F."/>
            <person name="Pallen M.J."/>
        </authorList>
    </citation>
    <scope>NUCLEOTIDE SEQUENCE</scope>
    <source>
        <strain evidence="2">ChiGjej3B3-7149</strain>
    </source>
</reference>
<feature type="region of interest" description="Disordered" evidence="1">
    <location>
        <begin position="60"/>
        <end position="84"/>
    </location>
</feature>
<dbReference type="AlphaFoldDB" id="A0A9D1DM47"/>
<dbReference type="EMBL" id="DVHH01000172">
    <property type="protein sequence ID" value="HIR55361.1"/>
    <property type="molecule type" value="Genomic_DNA"/>
</dbReference>
<dbReference type="InterPro" id="IPR050509">
    <property type="entry name" value="CoA-transferase_III"/>
</dbReference>
<dbReference type="PANTHER" id="PTHR48228">
    <property type="entry name" value="SUCCINYL-COA--D-CITRAMALATE COA-TRANSFERASE"/>
    <property type="match status" value="1"/>
</dbReference>